<dbReference type="AlphaFoldDB" id="A0A1G8LZZ3"/>
<keyword evidence="2" id="KW-1185">Reference proteome</keyword>
<dbReference type="Proteomes" id="UP000198869">
    <property type="component" value="Unassembled WGS sequence"/>
</dbReference>
<evidence type="ECO:0000313" key="1">
    <source>
        <dbReference type="EMBL" id="SDI61284.1"/>
    </source>
</evidence>
<evidence type="ECO:0000313" key="2">
    <source>
        <dbReference type="Proteomes" id="UP000198869"/>
    </source>
</evidence>
<proteinExistence type="predicted"/>
<accession>A0A1G8LZZ3</accession>
<dbReference type="EMBL" id="FNDW01000010">
    <property type="protein sequence ID" value="SDI61284.1"/>
    <property type="molecule type" value="Genomic_DNA"/>
</dbReference>
<dbReference type="STRING" id="311334.SAMN05421846_110127"/>
<sequence length="78" mass="9012">MNYFNNGSSVEVLEENNYYPFGLKHEGYNALAGNSACQYKYSGKELQTETGMYDLIMGQGFICRILDGGVSWIRWRRR</sequence>
<reference evidence="2" key="1">
    <citation type="submission" date="2016-10" db="EMBL/GenBank/DDBJ databases">
        <authorList>
            <person name="Varghese N."/>
            <person name="Submissions S."/>
        </authorList>
    </citation>
    <scope>NUCLEOTIDE SEQUENCE [LARGE SCALE GENOMIC DNA]</scope>
    <source>
        <strain evidence="2">DSM 17071</strain>
    </source>
</reference>
<name>A0A1G8LZZ3_9FLAO</name>
<gene>
    <name evidence="1" type="ORF">SAMN05421846_110127</name>
</gene>
<organism evidence="1 2">
    <name type="scientific">Chryseobacterium taeanense</name>
    <dbReference type="NCBI Taxonomy" id="311334"/>
    <lineage>
        <taxon>Bacteria</taxon>
        <taxon>Pseudomonadati</taxon>
        <taxon>Bacteroidota</taxon>
        <taxon>Flavobacteriia</taxon>
        <taxon>Flavobacteriales</taxon>
        <taxon>Weeksellaceae</taxon>
        <taxon>Chryseobacterium group</taxon>
        <taxon>Chryseobacterium</taxon>
    </lineage>
</organism>
<dbReference type="Gene3D" id="2.180.10.10">
    <property type="entry name" value="RHS repeat-associated core"/>
    <property type="match status" value="1"/>
</dbReference>
<protein>
    <submittedName>
        <fullName evidence="1">Uncharacterized protein</fullName>
    </submittedName>
</protein>